<organism evidence="1 2">
    <name type="scientific">Botryotinia convoluta</name>
    <dbReference type="NCBI Taxonomy" id="54673"/>
    <lineage>
        <taxon>Eukaryota</taxon>
        <taxon>Fungi</taxon>
        <taxon>Dikarya</taxon>
        <taxon>Ascomycota</taxon>
        <taxon>Pezizomycotina</taxon>
        <taxon>Leotiomycetes</taxon>
        <taxon>Helotiales</taxon>
        <taxon>Sclerotiniaceae</taxon>
        <taxon>Botryotinia</taxon>
    </lineage>
</organism>
<dbReference type="OrthoDB" id="1047367at2759"/>
<dbReference type="SUPFAM" id="SSF160104">
    <property type="entry name" value="Acetoacetate decarboxylase-like"/>
    <property type="match status" value="1"/>
</dbReference>
<name>A0A4Z1IKZ8_9HELO</name>
<dbReference type="InterPro" id="IPR023375">
    <property type="entry name" value="ADC_dom_sf"/>
</dbReference>
<gene>
    <name evidence="1" type="ORF">BCON_0022g00140</name>
</gene>
<keyword evidence="2" id="KW-1185">Reference proteome</keyword>
<dbReference type="AlphaFoldDB" id="A0A4Z1IKZ8"/>
<comment type="caution">
    <text evidence="1">The sequence shown here is derived from an EMBL/GenBank/DDBJ whole genome shotgun (WGS) entry which is preliminary data.</text>
</comment>
<evidence type="ECO:0000313" key="1">
    <source>
        <dbReference type="EMBL" id="TGO62076.1"/>
    </source>
</evidence>
<dbReference type="Gene3D" id="2.40.400.10">
    <property type="entry name" value="Acetoacetate decarboxylase-like"/>
    <property type="match status" value="1"/>
</dbReference>
<accession>A0A4Z1IKZ8</accession>
<sequence length="237" mass="26460">MPMSFGPSPGPRQDLNGIQRKPLKATYKTSYITFKTYKSYLLTLLPSDDFQISTEGMWATATFSVTHLENLEWLGGRGYSMLGLYVHDIVHKSSSDSHSGNSAELKGDFLPVLFENMADLIITGREELGFSKVFATLDEKASSESSFVLSAGWEGTEFCRLTLNDLEENQMLILLFKVRFYTIRRKEMKAGKAEIVFTDLENGELDMAFPTLANIIKGLRGVKVVEVIRSGTQASES</sequence>
<reference evidence="1 2" key="1">
    <citation type="submission" date="2017-12" db="EMBL/GenBank/DDBJ databases">
        <title>Comparative genomics of Botrytis spp.</title>
        <authorList>
            <person name="Valero-Jimenez C.A."/>
            <person name="Tapia P."/>
            <person name="Veloso J."/>
            <person name="Silva-Moreno E."/>
            <person name="Staats M."/>
            <person name="Valdes J.H."/>
            <person name="Van Kan J.A.L."/>
        </authorList>
    </citation>
    <scope>NUCLEOTIDE SEQUENCE [LARGE SCALE GENOMIC DNA]</scope>
    <source>
        <strain evidence="1 2">MUCL11595</strain>
    </source>
</reference>
<protein>
    <submittedName>
        <fullName evidence="1">Uncharacterized protein</fullName>
    </submittedName>
</protein>
<dbReference type="EMBL" id="PQXN01000022">
    <property type="protein sequence ID" value="TGO62076.1"/>
    <property type="molecule type" value="Genomic_DNA"/>
</dbReference>
<evidence type="ECO:0000313" key="2">
    <source>
        <dbReference type="Proteomes" id="UP000297527"/>
    </source>
</evidence>
<proteinExistence type="predicted"/>
<dbReference type="Proteomes" id="UP000297527">
    <property type="component" value="Unassembled WGS sequence"/>
</dbReference>